<evidence type="ECO:0000313" key="5">
    <source>
        <dbReference type="EMBL" id="CAB4164723.1"/>
    </source>
</evidence>
<reference evidence="8" key="1">
    <citation type="submission" date="2020-05" db="EMBL/GenBank/DDBJ databases">
        <authorList>
            <person name="Chiriac C."/>
            <person name="Salcher M."/>
            <person name="Ghai R."/>
            <person name="Kavagutti S V."/>
        </authorList>
    </citation>
    <scope>NUCLEOTIDE SEQUENCE</scope>
</reference>
<feature type="domain" description="TNase-like" evidence="1">
    <location>
        <begin position="9"/>
        <end position="120"/>
    </location>
</feature>
<dbReference type="EMBL" id="LR797452">
    <property type="protein sequence ID" value="CAB4217960.1"/>
    <property type="molecule type" value="Genomic_DNA"/>
</dbReference>
<sequence>MSERFWYGATLLKVIDGDTIELMIDLGFNIHHKIRVRLYGVNTPESRTKDLAEKEMGLKAKHYTEDWLTSHQWVYVNTIPDKNDKYGRILARIFSSDKVDDPTTACLNKDIIQAGYAREYFGIGDKTWAEFKNN</sequence>
<accession>A0A6J5RDG3</accession>
<evidence type="ECO:0000313" key="12">
    <source>
        <dbReference type="EMBL" id="CAB5225201.1"/>
    </source>
</evidence>
<evidence type="ECO:0000313" key="8">
    <source>
        <dbReference type="EMBL" id="CAB4191728.1"/>
    </source>
</evidence>
<dbReference type="InterPro" id="IPR002071">
    <property type="entry name" value="Thermonucl_AS"/>
</dbReference>
<dbReference type="EMBL" id="LR796443">
    <property type="protein sequence ID" value="CAB4145000.1"/>
    <property type="molecule type" value="Genomic_DNA"/>
</dbReference>
<dbReference type="Pfam" id="PF00565">
    <property type="entry name" value="SNase"/>
    <property type="match status" value="1"/>
</dbReference>
<dbReference type="SMART" id="SM00318">
    <property type="entry name" value="SNc"/>
    <property type="match status" value="1"/>
</dbReference>
<organism evidence="8">
    <name type="scientific">uncultured Caudovirales phage</name>
    <dbReference type="NCBI Taxonomy" id="2100421"/>
    <lineage>
        <taxon>Viruses</taxon>
        <taxon>Duplodnaviria</taxon>
        <taxon>Heunggongvirae</taxon>
        <taxon>Uroviricota</taxon>
        <taxon>Caudoviricetes</taxon>
        <taxon>Peduoviridae</taxon>
        <taxon>Maltschvirus</taxon>
        <taxon>Maltschvirus maltsch</taxon>
    </lineage>
</organism>
<proteinExistence type="predicted"/>
<dbReference type="EMBL" id="LR797395">
    <property type="protein sequence ID" value="CAB4213192.1"/>
    <property type="molecule type" value="Genomic_DNA"/>
</dbReference>
<evidence type="ECO:0000313" key="9">
    <source>
        <dbReference type="EMBL" id="CAB4200750.1"/>
    </source>
</evidence>
<dbReference type="EMBL" id="LR796644">
    <property type="protein sequence ID" value="CAB4156237.1"/>
    <property type="molecule type" value="Genomic_DNA"/>
</dbReference>
<dbReference type="SUPFAM" id="SSF50199">
    <property type="entry name" value="Staphylococcal nuclease"/>
    <property type="match status" value="1"/>
</dbReference>
<name>A0A6J5RDG3_9CAUD</name>
<evidence type="ECO:0000313" key="10">
    <source>
        <dbReference type="EMBL" id="CAB4213192.1"/>
    </source>
</evidence>
<evidence type="ECO:0000313" key="11">
    <source>
        <dbReference type="EMBL" id="CAB4217960.1"/>
    </source>
</evidence>
<evidence type="ECO:0000313" key="6">
    <source>
        <dbReference type="EMBL" id="CAB4171707.1"/>
    </source>
</evidence>
<dbReference type="Gene3D" id="2.40.50.90">
    <property type="match status" value="1"/>
</dbReference>
<dbReference type="EMBL" id="LR798395">
    <property type="protein sequence ID" value="CAB5228834.1"/>
    <property type="molecule type" value="Genomic_DNA"/>
</dbReference>
<dbReference type="EMBL" id="LR796961">
    <property type="protein sequence ID" value="CAB4178331.1"/>
    <property type="molecule type" value="Genomic_DNA"/>
</dbReference>
<evidence type="ECO:0000259" key="1">
    <source>
        <dbReference type="PROSITE" id="PS50830"/>
    </source>
</evidence>
<dbReference type="EMBL" id="LR798341">
    <property type="protein sequence ID" value="CAB5225201.1"/>
    <property type="molecule type" value="Genomic_DNA"/>
</dbReference>
<dbReference type="EMBL" id="LR797177">
    <property type="protein sequence ID" value="CAB4191728.1"/>
    <property type="molecule type" value="Genomic_DNA"/>
</dbReference>
<dbReference type="EMBL" id="LR796762">
    <property type="protein sequence ID" value="CAB4164723.1"/>
    <property type="molecule type" value="Genomic_DNA"/>
</dbReference>
<evidence type="ECO:0000313" key="7">
    <source>
        <dbReference type="EMBL" id="CAB4178331.1"/>
    </source>
</evidence>
<evidence type="ECO:0000313" key="4">
    <source>
        <dbReference type="EMBL" id="CAB4160313.1"/>
    </source>
</evidence>
<dbReference type="EMBL" id="LR796878">
    <property type="protein sequence ID" value="CAB4171707.1"/>
    <property type="molecule type" value="Genomic_DNA"/>
</dbReference>
<protein>
    <submittedName>
        <fullName evidence="8">COG1525 Micrococcal nuclease (Thermonuclease) homologs</fullName>
    </submittedName>
</protein>
<dbReference type="EMBL" id="LR796698">
    <property type="protein sequence ID" value="CAB4160313.1"/>
    <property type="molecule type" value="Genomic_DNA"/>
</dbReference>
<dbReference type="GO" id="GO:0004518">
    <property type="term" value="F:nuclease activity"/>
    <property type="evidence" value="ECO:0007669"/>
    <property type="project" value="InterPro"/>
</dbReference>
<gene>
    <name evidence="7" type="ORF">UFOVP1002_82</name>
    <name evidence="8" type="ORF">UFOVP1217_113</name>
    <name evidence="9" type="ORF">UFOVP1343_97</name>
    <name evidence="10" type="ORF">UFOVP1438_146</name>
    <name evidence="13" type="ORF">UFOVP1541_39</name>
    <name evidence="11" type="ORF">UFOVP1592_142</name>
    <name evidence="2" type="ORF">UFOVP465_3</name>
    <name evidence="3" type="ORF">UFOVP666_49</name>
    <name evidence="4" type="ORF">UFOVP727_126</name>
    <name evidence="12" type="ORF">UFOVP741_129</name>
    <name evidence="5" type="ORF">UFOVP819_77</name>
    <name evidence="6" type="ORF">UFOVP926_10</name>
</gene>
<evidence type="ECO:0000313" key="2">
    <source>
        <dbReference type="EMBL" id="CAB4145000.1"/>
    </source>
</evidence>
<dbReference type="GO" id="GO:0003676">
    <property type="term" value="F:nucleic acid binding"/>
    <property type="evidence" value="ECO:0007669"/>
    <property type="project" value="InterPro"/>
</dbReference>
<dbReference type="PROSITE" id="PS50830">
    <property type="entry name" value="TNASE_3"/>
    <property type="match status" value="1"/>
</dbReference>
<evidence type="ECO:0000313" key="13">
    <source>
        <dbReference type="EMBL" id="CAB5228834.1"/>
    </source>
</evidence>
<dbReference type="InterPro" id="IPR035437">
    <property type="entry name" value="SNase_OB-fold_sf"/>
</dbReference>
<dbReference type="InterPro" id="IPR016071">
    <property type="entry name" value="Staphylococal_nuclease_OB-fold"/>
</dbReference>
<dbReference type="PROSITE" id="PS01284">
    <property type="entry name" value="TNASE_2"/>
    <property type="match status" value="1"/>
</dbReference>
<evidence type="ECO:0000313" key="3">
    <source>
        <dbReference type="EMBL" id="CAB4156237.1"/>
    </source>
</evidence>
<dbReference type="EMBL" id="LR797305">
    <property type="protein sequence ID" value="CAB4200750.1"/>
    <property type="molecule type" value="Genomic_DNA"/>
</dbReference>